<reference evidence="2" key="1">
    <citation type="journal article" date="2019" name="Int. J. Syst. Evol. Microbiol.">
        <title>The Global Catalogue of Microorganisms (GCM) 10K type strain sequencing project: providing services to taxonomists for standard genome sequencing and annotation.</title>
        <authorList>
            <consortium name="The Broad Institute Genomics Platform"/>
            <consortium name="The Broad Institute Genome Sequencing Center for Infectious Disease"/>
            <person name="Wu L."/>
            <person name="Ma J."/>
        </authorList>
    </citation>
    <scope>NUCLEOTIDE SEQUENCE [LARGE SCALE GENOMIC DNA]</scope>
    <source>
        <strain evidence="2">CCUG 66188</strain>
    </source>
</reference>
<keyword evidence="2" id="KW-1185">Reference proteome</keyword>
<dbReference type="Proteomes" id="UP001596023">
    <property type="component" value="Unassembled WGS sequence"/>
</dbReference>
<dbReference type="EMBL" id="JBHSGN010000093">
    <property type="protein sequence ID" value="MFC4675150.1"/>
    <property type="molecule type" value="Genomic_DNA"/>
</dbReference>
<sequence>MINYISAKETDLYLEKYKGADFQAFAYSLSHRKFLLKLEKENLETVLCINCVSCESFSGNLDFNNADIVLTKQKKDEWTTSFKVSDKKNNFEIICDGGVGLVVGLLSDFDNSFIKSYSFWK</sequence>
<accession>A0ABV9KYA8</accession>
<protein>
    <submittedName>
        <fullName evidence="1">Uncharacterized protein</fullName>
    </submittedName>
</protein>
<organism evidence="1 2">
    <name type="scientific">Dysgonomonas termitidis</name>
    <dbReference type="NCBI Taxonomy" id="1516126"/>
    <lineage>
        <taxon>Bacteria</taxon>
        <taxon>Pseudomonadati</taxon>
        <taxon>Bacteroidota</taxon>
        <taxon>Bacteroidia</taxon>
        <taxon>Bacteroidales</taxon>
        <taxon>Dysgonomonadaceae</taxon>
        <taxon>Dysgonomonas</taxon>
    </lineage>
</organism>
<proteinExistence type="predicted"/>
<gene>
    <name evidence="1" type="ORF">ACFO6W_15730</name>
</gene>
<evidence type="ECO:0000313" key="2">
    <source>
        <dbReference type="Proteomes" id="UP001596023"/>
    </source>
</evidence>
<name>A0ABV9KYA8_9BACT</name>
<comment type="caution">
    <text evidence="1">The sequence shown here is derived from an EMBL/GenBank/DDBJ whole genome shotgun (WGS) entry which is preliminary data.</text>
</comment>
<evidence type="ECO:0000313" key="1">
    <source>
        <dbReference type="EMBL" id="MFC4675150.1"/>
    </source>
</evidence>
<dbReference type="RefSeq" id="WP_379998113.1">
    <property type="nucleotide sequence ID" value="NZ_JBHSGN010000093.1"/>
</dbReference>